<organism evidence="1 2">
    <name type="scientific">Chitinophaga filiformis</name>
    <name type="common">Myxococcus filiformis</name>
    <name type="synonym">Flexibacter filiformis</name>
    <dbReference type="NCBI Taxonomy" id="104663"/>
    <lineage>
        <taxon>Bacteria</taxon>
        <taxon>Pseudomonadati</taxon>
        <taxon>Bacteroidota</taxon>
        <taxon>Chitinophagia</taxon>
        <taxon>Chitinophagales</taxon>
        <taxon>Chitinophagaceae</taxon>
        <taxon>Chitinophaga</taxon>
    </lineage>
</organism>
<proteinExistence type="predicted"/>
<evidence type="ECO:0000313" key="2">
    <source>
        <dbReference type="Proteomes" id="UP000199045"/>
    </source>
</evidence>
<evidence type="ECO:0000313" key="1">
    <source>
        <dbReference type="EMBL" id="SDF04248.1"/>
    </source>
</evidence>
<protein>
    <recommendedName>
        <fullName evidence="3">SnoaL-like domain-containing protein</fullName>
    </recommendedName>
</protein>
<dbReference type="EMBL" id="FNBN01000001">
    <property type="protein sequence ID" value="SDF04248.1"/>
    <property type="molecule type" value="Genomic_DNA"/>
</dbReference>
<dbReference type="Gene3D" id="3.10.450.50">
    <property type="match status" value="1"/>
</dbReference>
<evidence type="ECO:0008006" key="3">
    <source>
        <dbReference type="Google" id="ProtNLM"/>
    </source>
</evidence>
<dbReference type="InterPro" id="IPR032710">
    <property type="entry name" value="NTF2-like_dom_sf"/>
</dbReference>
<dbReference type="SUPFAM" id="SSF54427">
    <property type="entry name" value="NTF2-like"/>
    <property type="match status" value="1"/>
</dbReference>
<dbReference type="STRING" id="104663.SAMN04488121_101612"/>
<dbReference type="RefSeq" id="WP_089828747.1">
    <property type="nucleotide sequence ID" value="NZ_FNBN01000001.1"/>
</dbReference>
<name>A0A1G7HV95_CHIFI</name>
<accession>A0A1G7HV95</accession>
<gene>
    <name evidence="1" type="ORF">SAMN04488121_101612</name>
</gene>
<sequence>MRIFIYTMALMICTLTVKGQSKSNTMNTDKLTNTTVKKAIDALQTADSKAWFALFTADAALYDDGNKMNFRSFFEKALGHERFTSIDKVENNGLDLYGKFHSDQWGDFKTYFKFHINAAGKINRLDIGQASY</sequence>
<dbReference type="Proteomes" id="UP000199045">
    <property type="component" value="Unassembled WGS sequence"/>
</dbReference>
<dbReference type="AlphaFoldDB" id="A0A1G7HV95"/>
<reference evidence="1 2" key="1">
    <citation type="submission" date="2016-10" db="EMBL/GenBank/DDBJ databases">
        <authorList>
            <person name="de Groot N.N."/>
        </authorList>
    </citation>
    <scope>NUCLEOTIDE SEQUENCE [LARGE SCALE GENOMIC DNA]</scope>
    <source>
        <strain evidence="1 2">DSM 527</strain>
    </source>
</reference>
<dbReference type="OrthoDB" id="4762924at2"/>